<dbReference type="GO" id="GO:0019346">
    <property type="term" value="P:transsulfuration"/>
    <property type="evidence" value="ECO:0007669"/>
    <property type="project" value="Ensembl"/>
</dbReference>
<dbReference type="CTD" id="1491"/>
<dbReference type="GO" id="GO:0051289">
    <property type="term" value="P:protein homotetramerization"/>
    <property type="evidence" value="ECO:0007669"/>
    <property type="project" value="Ensembl"/>
</dbReference>
<dbReference type="GO" id="GO:0019343">
    <property type="term" value="P:cysteine biosynthetic process via cystathionine"/>
    <property type="evidence" value="ECO:0007669"/>
    <property type="project" value="Ensembl"/>
</dbReference>
<comment type="cofactor">
    <cofactor evidence="1 21">
        <name>pyridoxal 5'-phosphate</name>
        <dbReference type="ChEBI" id="CHEBI:597326"/>
    </cofactor>
</comment>
<evidence type="ECO:0000256" key="5">
    <source>
        <dbReference type="ARBA" id="ARBA00017343"/>
    </source>
</evidence>
<dbReference type="InterPro" id="IPR054542">
    <property type="entry name" value="Cys_met_metab_PP"/>
</dbReference>
<dbReference type="KEGG" id="ngi:103744340"/>
<dbReference type="InterPro" id="IPR000277">
    <property type="entry name" value="Cys/Met-Metab_PyrdxlP-dep_enz"/>
</dbReference>
<evidence type="ECO:0000256" key="6">
    <source>
        <dbReference type="ARBA" id="ARBA00022605"/>
    </source>
</evidence>
<dbReference type="GO" id="GO:0042802">
    <property type="term" value="F:identical protein binding"/>
    <property type="evidence" value="ECO:0007669"/>
    <property type="project" value="Ensembl"/>
</dbReference>
<evidence type="ECO:0000256" key="3">
    <source>
        <dbReference type="ARBA" id="ARBA00009077"/>
    </source>
</evidence>
<dbReference type="Pfam" id="PF01053">
    <property type="entry name" value="Cys_Met_Meta_PP"/>
    <property type="match status" value="1"/>
</dbReference>
<dbReference type="GeneID" id="103744340"/>
<keyword evidence="7 20" id="KW-0663">Pyridoxal phosphate</keyword>
<evidence type="ECO:0000256" key="7">
    <source>
        <dbReference type="ARBA" id="ARBA00022898"/>
    </source>
</evidence>
<evidence type="ECO:0000256" key="12">
    <source>
        <dbReference type="ARBA" id="ARBA00046537"/>
    </source>
</evidence>
<comment type="catalytic activity">
    <reaction evidence="18">
        <text>L-selenocystathionine + H2O = L-selenocysteine + 2-oxobutanoate + NH4(+)</text>
        <dbReference type="Rhea" id="RHEA:31151"/>
        <dbReference type="ChEBI" id="CHEBI:15377"/>
        <dbReference type="ChEBI" id="CHEBI:16763"/>
        <dbReference type="ChEBI" id="CHEBI:28938"/>
        <dbReference type="ChEBI" id="CHEBI:57843"/>
        <dbReference type="ChEBI" id="CHEBI:62226"/>
    </reaction>
    <physiologicalReaction direction="left-to-right" evidence="18">
        <dbReference type="Rhea" id="RHEA:31152"/>
    </physiologicalReaction>
</comment>
<comment type="catalytic activity">
    <reaction evidence="16">
        <text>L-cysteine + H2O = hydrogen sulfide + pyruvate + NH4(+) + H(+)</text>
        <dbReference type="Rhea" id="RHEA:24931"/>
        <dbReference type="ChEBI" id="CHEBI:15361"/>
        <dbReference type="ChEBI" id="CHEBI:15377"/>
        <dbReference type="ChEBI" id="CHEBI:15378"/>
        <dbReference type="ChEBI" id="CHEBI:28938"/>
        <dbReference type="ChEBI" id="CHEBI:29919"/>
        <dbReference type="ChEBI" id="CHEBI:35235"/>
        <dbReference type="EC" id="4.4.1.1"/>
    </reaction>
    <physiologicalReaction direction="left-to-right" evidence="16">
        <dbReference type="Rhea" id="RHEA:24932"/>
    </physiologicalReaction>
</comment>
<evidence type="ECO:0000256" key="8">
    <source>
        <dbReference type="ARBA" id="ARBA00023192"/>
    </source>
</evidence>
<protein>
    <recommendedName>
        <fullName evidence="5">Cystathionine gamma-lyase</fullName>
        <ecNumber evidence="4">4.4.1.1</ecNumber>
        <ecNumber evidence="13">4.4.1.2</ecNumber>
    </recommendedName>
    <alternativeName>
        <fullName evidence="15">Cysteine desulfhydrase</fullName>
    </alternativeName>
    <alternativeName>
        <fullName evidence="10">Cysteine-protein sulfhydrase</fullName>
    </alternativeName>
    <alternativeName>
        <fullName evidence="9">Gamma-cystathionase</fullName>
    </alternativeName>
    <alternativeName>
        <fullName evidence="14">Homocysteine desulfhydrase</fullName>
    </alternativeName>
</protein>
<dbReference type="GO" id="GO:1904831">
    <property type="term" value="P:positive regulation of aortic smooth muscle cell differentiation"/>
    <property type="evidence" value="ECO:0007669"/>
    <property type="project" value="Ensembl"/>
</dbReference>
<dbReference type="PIRSF" id="PIRSF001434">
    <property type="entry name" value="CGS"/>
    <property type="match status" value="1"/>
</dbReference>
<evidence type="ECO:0000256" key="4">
    <source>
        <dbReference type="ARBA" id="ARBA00012085"/>
    </source>
</evidence>
<evidence type="ECO:0000256" key="1">
    <source>
        <dbReference type="ARBA" id="ARBA00001933"/>
    </source>
</evidence>
<dbReference type="SUPFAM" id="SSF53383">
    <property type="entry name" value="PLP-dependent transferases"/>
    <property type="match status" value="1"/>
</dbReference>
<dbReference type="Gene3D" id="3.40.640.10">
    <property type="entry name" value="Type I PLP-dependent aspartate aminotransferase-like (Major domain)"/>
    <property type="match status" value="1"/>
</dbReference>
<dbReference type="GO" id="GO:0047982">
    <property type="term" value="F:homocysteine desulfhydrase activity"/>
    <property type="evidence" value="ECO:0007669"/>
    <property type="project" value="UniProtKB-EC"/>
</dbReference>
<comment type="pathway">
    <text evidence="2">Amino-acid biosynthesis; L-cysteine biosynthesis; L-cysteine from L-homocysteine and L-serine: step 2/2.</text>
</comment>
<evidence type="ECO:0000256" key="19">
    <source>
        <dbReference type="ARBA" id="ARBA00048780"/>
    </source>
</evidence>
<gene>
    <name evidence="22" type="primary">Cth</name>
</gene>
<sequence length="398" mass="43757">MQKDASPRGFLPSFRHFATQAIHAGQEPEQWTSRAVVPPISLATTFKQGTPGDDAGFQYSRSGNPTRNCLEKAVAALDGAKYSLAFASGLAATVTITHLLKAGDQVICMDDVYGGTNRYFRRVAPEFGLKISFVDCTKTQSLEAAITPQTKLVWIETPTNPNLKMADIEACARAVHKHRDIIMVVDNTFMSAYFQRPLSLGADICMYSATKYMNGHSDVVMGLVSVNSEELHNRLRFLQNSIGAVPSPFDCYLCCRGLKTLQVRMEKHFKNGMAVARFLESDPRVEKVVYPGLPSHPQHELAKRQCTGCPGMVTFYIKGALRHAEAFLKSLKLFTLAESLGGYESLAELPATMTHASVPENDRATLGISETLIRLSVGLEDEKDLLEDLDQALKAAHP</sequence>
<evidence type="ECO:0000256" key="14">
    <source>
        <dbReference type="ARBA" id="ARBA00047199"/>
    </source>
</evidence>
<dbReference type="PROSITE" id="PS00868">
    <property type="entry name" value="CYS_MET_METAB_PP"/>
    <property type="match status" value="1"/>
</dbReference>
<dbReference type="EC" id="4.4.1.2" evidence="13"/>
<keyword evidence="8" id="KW-0198">Cysteine biosynthesis</keyword>
<evidence type="ECO:0000256" key="10">
    <source>
        <dbReference type="ARBA" id="ARBA00031772"/>
    </source>
</evidence>
<evidence type="ECO:0000256" key="15">
    <source>
        <dbReference type="ARBA" id="ARBA00047211"/>
    </source>
</evidence>
<organism evidence="22 23">
    <name type="scientific">Nannospalax galili</name>
    <name type="common">Northern Israeli blind subterranean mole rat</name>
    <name type="synonym">Spalax galili</name>
    <dbReference type="NCBI Taxonomy" id="1026970"/>
    <lineage>
        <taxon>Eukaryota</taxon>
        <taxon>Metazoa</taxon>
        <taxon>Chordata</taxon>
        <taxon>Craniata</taxon>
        <taxon>Vertebrata</taxon>
        <taxon>Euteleostomi</taxon>
        <taxon>Mammalia</taxon>
        <taxon>Eutheria</taxon>
        <taxon>Euarchontoglires</taxon>
        <taxon>Glires</taxon>
        <taxon>Rodentia</taxon>
        <taxon>Myomorpha</taxon>
        <taxon>Muroidea</taxon>
        <taxon>Spalacidae</taxon>
        <taxon>Spalacinae</taxon>
        <taxon>Nannospalax</taxon>
    </lineage>
</organism>
<dbReference type="OMA" id="YKQDGVG"/>
<evidence type="ECO:0000313" key="23">
    <source>
        <dbReference type="Proteomes" id="UP000694381"/>
    </source>
</evidence>
<evidence type="ECO:0000256" key="18">
    <source>
        <dbReference type="ARBA" id="ARBA00048625"/>
    </source>
</evidence>
<dbReference type="CDD" id="cd00614">
    <property type="entry name" value="CGS_like"/>
    <property type="match status" value="1"/>
</dbReference>
<dbReference type="GeneTree" id="ENSGT00390000000312"/>
<reference evidence="22" key="1">
    <citation type="submission" date="2025-08" db="UniProtKB">
        <authorList>
            <consortium name="Ensembl"/>
        </authorList>
    </citation>
    <scope>IDENTIFICATION</scope>
</reference>
<proteinExistence type="inferred from homology"/>
<dbReference type="GO" id="GO:0070814">
    <property type="term" value="P:hydrogen sulfide biosynthetic process"/>
    <property type="evidence" value="ECO:0007669"/>
    <property type="project" value="Ensembl"/>
</dbReference>
<comment type="similarity">
    <text evidence="3 21">Belongs to the trans-sulfuration enzymes family.</text>
</comment>
<dbReference type="RefSeq" id="XP_008844303.1">
    <property type="nucleotide sequence ID" value="XM_008846081.3"/>
</dbReference>
<dbReference type="PANTHER" id="PTHR11808">
    <property type="entry name" value="TRANS-SULFURATION ENZYME FAMILY MEMBER"/>
    <property type="match status" value="1"/>
</dbReference>
<comment type="catalytic activity">
    <reaction evidence="19">
        <text>L-homocysteine + H2O = 2-oxobutanoate + hydrogen sulfide + NH4(+) + H(+)</text>
        <dbReference type="Rhea" id="RHEA:14501"/>
        <dbReference type="ChEBI" id="CHEBI:15377"/>
        <dbReference type="ChEBI" id="CHEBI:15378"/>
        <dbReference type="ChEBI" id="CHEBI:16763"/>
        <dbReference type="ChEBI" id="CHEBI:28938"/>
        <dbReference type="ChEBI" id="CHEBI:29919"/>
        <dbReference type="ChEBI" id="CHEBI:58199"/>
        <dbReference type="EC" id="4.4.1.2"/>
    </reaction>
    <physiologicalReaction direction="left-to-right" evidence="19">
        <dbReference type="Rhea" id="RHEA:14502"/>
    </physiologicalReaction>
</comment>
<evidence type="ECO:0000256" key="20">
    <source>
        <dbReference type="PIRSR" id="PIRSR001434-2"/>
    </source>
</evidence>
<keyword evidence="6" id="KW-0028">Amino-acid biosynthesis</keyword>
<dbReference type="GO" id="GO:2001234">
    <property type="term" value="P:negative regulation of apoptotic signaling pathway"/>
    <property type="evidence" value="ECO:0007669"/>
    <property type="project" value="Ensembl"/>
</dbReference>
<feature type="modified residue" description="N6-(pyridoxal phosphate)lysine" evidence="20">
    <location>
        <position position="211"/>
    </location>
</feature>
<evidence type="ECO:0000313" key="22">
    <source>
        <dbReference type="Ensembl" id="ENSNGAP00000014811.1"/>
    </source>
</evidence>
<dbReference type="GO" id="GO:0044540">
    <property type="term" value="F:L-cystine L-cysteine-lyase (deaminating)"/>
    <property type="evidence" value="ECO:0007669"/>
    <property type="project" value="Ensembl"/>
</dbReference>
<dbReference type="EC" id="4.4.1.1" evidence="4"/>
<name>A0A8C6W8A3_NANGA</name>
<dbReference type="UniPathway" id="UPA00136">
    <property type="reaction ID" value="UER00202"/>
</dbReference>
<dbReference type="FunFam" id="3.40.640.10:FF:000009">
    <property type="entry name" value="Cystathionine gamma-synthase homolog"/>
    <property type="match status" value="1"/>
</dbReference>
<comment type="catalytic activity">
    <reaction evidence="17">
        <text>L,L-cystathionine + H2O = 2-oxobutanoate + L-cysteine + NH4(+)</text>
        <dbReference type="Rhea" id="RHEA:14005"/>
        <dbReference type="ChEBI" id="CHEBI:15377"/>
        <dbReference type="ChEBI" id="CHEBI:16763"/>
        <dbReference type="ChEBI" id="CHEBI:28938"/>
        <dbReference type="ChEBI" id="CHEBI:35235"/>
        <dbReference type="ChEBI" id="CHEBI:58161"/>
        <dbReference type="EC" id="4.4.1.1"/>
    </reaction>
    <physiologicalReaction direction="left-to-right" evidence="17">
        <dbReference type="Rhea" id="RHEA:14006"/>
    </physiologicalReaction>
</comment>
<reference evidence="22" key="2">
    <citation type="submission" date="2025-09" db="UniProtKB">
        <authorList>
            <consortium name="Ensembl"/>
        </authorList>
    </citation>
    <scope>IDENTIFICATION</scope>
</reference>
<dbReference type="GO" id="GO:0005737">
    <property type="term" value="C:cytoplasm"/>
    <property type="evidence" value="ECO:0007669"/>
    <property type="project" value="TreeGrafter"/>
</dbReference>
<comment type="subunit">
    <text evidence="12">Homotetramer. Interacts with CALM in a calcium-dependent manner.</text>
</comment>
<dbReference type="AlphaFoldDB" id="A0A8C6W8A3"/>
<comment type="catalytic activity">
    <reaction evidence="11">
        <text>L-homoserine = 2-oxobutanoate + NH4(+)</text>
        <dbReference type="Rhea" id="RHEA:24923"/>
        <dbReference type="ChEBI" id="CHEBI:16763"/>
        <dbReference type="ChEBI" id="CHEBI:28938"/>
        <dbReference type="ChEBI" id="CHEBI:57476"/>
        <dbReference type="EC" id="4.4.1.1"/>
    </reaction>
    <physiologicalReaction direction="left-to-right" evidence="11">
        <dbReference type="Rhea" id="RHEA:24924"/>
    </physiologicalReaction>
</comment>
<dbReference type="OrthoDB" id="3512640at2759"/>
<evidence type="ECO:0000256" key="11">
    <source>
        <dbReference type="ARBA" id="ARBA00045076"/>
    </source>
</evidence>
<dbReference type="GO" id="GO:0004123">
    <property type="term" value="F:cystathionine gamma-lyase activity"/>
    <property type="evidence" value="ECO:0007669"/>
    <property type="project" value="Ensembl"/>
</dbReference>
<keyword evidence="23" id="KW-1185">Reference proteome</keyword>
<dbReference type="PANTHER" id="PTHR11808:SF15">
    <property type="entry name" value="CYSTATHIONINE GAMMA-LYASE"/>
    <property type="match status" value="1"/>
</dbReference>
<dbReference type="GO" id="GO:0030170">
    <property type="term" value="F:pyridoxal phosphate binding"/>
    <property type="evidence" value="ECO:0007669"/>
    <property type="project" value="Ensembl"/>
</dbReference>
<evidence type="ECO:0000256" key="17">
    <source>
        <dbReference type="ARBA" id="ARBA00047477"/>
    </source>
</evidence>
<evidence type="ECO:0000256" key="21">
    <source>
        <dbReference type="RuleBase" id="RU362118"/>
    </source>
</evidence>
<evidence type="ECO:0000256" key="2">
    <source>
        <dbReference type="ARBA" id="ARBA00005038"/>
    </source>
</evidence>
<dbReference type="InterPro" id="IPR015424">
    <property type="entry name" value="PyrdxlP-dep_Trfase"/>
</dbReference>
<dbReference type="InterPro" id="IPR015421">
    <property type="entry name" value="PyrdxlP-dep_Trfase_major"/>
</dbReference>
<accession>A0A8C6W8A3</accession>
<dbReference type="Ensembl" id="ENSNGAT00000020407.1">
    <property type="protein sequence ID" value="ENSNGAP00000014811.1"/>
    <property type="gene ID" value="ENSNGAG00000016024.1"/>
</dbReference>
<evidence type="ECO:0000256" key="16">
    <source>
        <dbReference type="ARBA" id="ARBA00047376"/>
    </source>
</evidence>
<dbReference type="InterPro" id="IPR015422">
    <property type="entry name" value="PyrdxlP-dep_Trfase_small"/>
</dbReference>
<dbReference type="GO" id="GO:1990830">
    <property type="term" value="P:cellular response to leukemia inhibitory factor"/>
    <property type="evidence" value="ECO:0007669"/>
    <property type="project" value="Ensembl"/>
</dbReference>
<dbReference type="Proteomes" id="UP000694381">
    <property type="component" value="Unassembled WGS sequence"/>
</dbReference>
<evidence type="ECO:0000256" key="9">
    <source>
        <dbReference type="ARBA" id="ARBA00029853"/>
    </source>
</evidence>
<evidence type="ECO:0000256" key="13">
    <source>
        <dbReference type="ARBA" id="ARBA00047175"/>
    </source>
</evidence>
<dbReference type="GO" id="GO:0043123">
    <property type="term" value="P:positive regulation of canonical NF-kappaB signal transduction"/>
    <property type="evidence" value="ECO:0007669"/>
    <property type="project" value="Ensembl"/>
</dbReference>
<dbReference type="FunFam" id="3.90.1150.10:FF:000008">
    <property type="entry name" value="Cystathionine gamma-synthase"/>
    <property type="match status" value="1"/>
</dbReference>
<dbReference type="Gene3D" id="3.90.1150.10">
    <property type="entry name" value="Aspartate Aminotransferase, domain 1"/>
    <property type="match status" value="1"/>
</dbReference>